<dbReference type="PROSITE" id="PS51635">
    <property type="entry name" value="PNPLA"/>
    <property type="match status" value="1"/>
</dbReference>
<evidence type="ECO:0000313" key="4">
    <source>
        <dbReference type="EMBL" id="OOR03203.1"/>
    </source>
</evidence>
<evidence type="ECO:0000256" key="1">
    <source>
        <dbReference type="ARBA" id="ARBA00023098"/>
    </source>
</evidence>
<feature type="short sequence motif" description="DGA/G" evidence="2">
    <location>
        <begin position="189"/>
        <end position="191"/>
    </location>
</feature>
<feature type="short sequence motif" description="GXGXXG" evidence="2">
    <location>
        <begin position="27"/>
        <end position="32"/>
    </location>
</feature>
<feature type="active site" description="Nucleophile" evidence="2">
    <location>
        <position position="61"/>
    </location>
</feature>
<keyword evidence="2" id="KW-0378">Hydrolase</keyword>
<organism evidence="4 5">
    <name type="scientific">Bacillus mycoides</name>
    <dbReference type="NCBI Taxonomy" id="1405"/>
    <lineage>
        <taxon>Bacteria</taxon>
        <taxon>Bacillati</taxon>
        <taxon>Bacillota</taxon>
        <taxon>Bacilli</taxon>
        <taxon>Bacillales</taxon>
        <taxon>Bacillaceae</taxon>
        <taxon>Bacillus</taxon>
        <taxon>Bacillus cereus group</taxon>
    </lineage>
</organism>
<evidence type="ECO:0000259" key="3">
    <source>
        <dbReference type="PROSITE" id="PS51635"/>
    </source>
</evidence>
<feature type="domain" description="PNPLA" evidence="3">
    <location>
        <begin position="23"/>
        <end position="202"/>
    </location>
</feature>
<name>A0A1S9SZM9_BACMY</name>
<gene>
    <name evidence="4" type="ORF">BW900_28305</name>
</gene>
<dbReference type="RefSeq" id="WP_078177242.1">
    <property type="nucleotide sequence ID" value="NZ_JBCMNA010000063.1"/>
</dbReference>
<comment type="caution">
    <text evidence="4">The sequence shown here is derived from an EMBL/GenBank/DDBJ whole genome shotgun (WGS) entry which is preliminary data.</text>
</comment>
<keyword evidence="1 2" id="KW-0443">Lipid metabolism</keyword>
<dbReference type="AlphaFoldDB" id="A0A1S9SZM9"/>
<dbReference type="Pfam" id="PF01734">
    <property type="entry name" value="Patatin"/>
    <property type="match status" value="1"/>
</dbReference>
<dbReference type="NCBIfam" id="NF041079">
    <property type="entry name" value="CBASS_lipase"/>
    <property type="match status" value="1"/>
</dbReference>
<feature type="short sequence motif" description="GXSXG" evidence="2">
    <location>
        <begin position="59"/>
        <end position="63"/>
    </location>
</feature>
<dbReference type="CDD" id="cd07199">
    <property type="entry name" value="Pat17_PNPLA8_PNPLA9_like"/>
    <property type="match status" value="1"/>
</dbReference>
<sequence>MIDWESVKNNKWTPRKENEFKILAIDGGGMKGVFPAKYLSDIEEQVGKPIHQYFDLIAGTSTGGIIALGLANDISAKDILELYLKRGKDIFGNRRTILPFSKDSHYGNDGLIQLLQETFGDKLLKEVNTMVCIPSIEHQKASPKVYKTPHHPHFIKDGNIEIWKIALATSAAPTYLPAAVIDDNECKIDGGLWANNPVLVAIAEAVKLGYSLDQIKVLSIGTGTSLYEVDNKHAIRGGILSWGTNLVDFTMQAQSKGAFYTACYLIGNRLSRIDFETGVNYKLDNTESNILARLQHEANQKFLDSFEKGNIRTQFFSE</sequence>
<dbReference type="InterPro" id="IPR002641">
    <property type="entry name" value="PNPLA_dom"/>
</dbReference>
<dbReference type="GO" id="GO:0016042">
    <property type="term" value="P:lipid catabolic process"/>
    <property type="evidence" value="ECO:0007669"/>
    <property type="project" value="UniProtKB-UniRule"/>
</dbReference>
<feature type="active site" description="Proton acceptor" evidence="2">
    <location>
        <position position="189"/>
    </location>
</feature>
<reference evidence="4 5" key="1">
    <citation type="submission" date="2017-01" db="EMBL/GenBank/DDBJ databases">
        <title>Bacillus cereus isolates.</title>
        <authorList>
            <person name="Beno S.M."/>
        </authorList>
    </citation>
    <scope>NUCLEOTIDE SEQUENCE [LARGE SCALE GENOMIC DNA]</scope>
    <source>
        <strain evidence="4 5">FSL W7-1108</strain>
    </source>
</reference>
<proteinExistence type="predicted"/>
<protein>
    <recommendedName>
        <fullName evidence="3">PNPLA domain-containing protein</fullName>
    </recommendedName>
</protein>
<dbReference type="Gene3D" id="3.40.1090.10">
    <property type="entry name" value="Cytosolic phospholipase A2 catalytic domain"/>
    <property type="match status" value="1"/>
</dbReference>
<dbReference type="SUPFAM" id="SSF52151">
    <property type="entry name" value="FabD/lysophospholipase-like"/>
    <property type="match status" value="1"/>
</dbReference>
<dbReference type="PANTHER" id="PTHR24138:SF10">
    <property type="entry name" value="PHOSPHOLIPASE A2"/>
    <property type="match status" value="1"/>
</dbReference>
<evidence type="ECO:0000256" key="2">
    <source>
        <dbReference type="PROSITE-ProRule" id="PRU01161"/>
    </source>
</evidence>
<dbReference type="InterPro" id="IPR047156">
    <property type="entry name" value="Teg/CotR/CapV-like"/>
</dbReference>
<dbReference type="Proteomes" id="UP000190696">
    <property type="component" value="Unassembled WGS sequence"/>
</dbReference>
<dbReference type="PANTHER" id="PTHR24138">
    <property type="entry name" value="INTRACELLLAR PHOSPHOLIPASE A FAMILY"/>
    <property type="match status" value="1"/>
</dbReference>
<keyword evidence="2" id="KW-0442">Lipid degradation</keyword>
<dbReference type="InterPro" id="IPR016035">
    <property type="entry name" value="Acyl_Trfase/lysoPLipase"/>
</dbReference>
<dbReference type="GO" id="GO:0016787">
    <property type="term" value="F:hydrolase activity"/>
    <property type="evidence" value="ECO:0007669"/>
    <property type="project" value="UniProtKB-UniRule"/>
</dbReference>
<evidence type="ECO:0000313" key="5">
    <source>
        <dbReference type="Proteomes" id="UP000190696"/>
    </source>
</evidence>
<accession>A0A1S9SZM9</accession>
<dbReference type="EMBL" id="MUAI01000054">
    <property type="protein sequence ID" value="OOR03203.1"/>
    <property type="molecule type" value="Genomic_DNA"/>
</dbReference>